<keyword evidence="3" id="KW-1185">Reference proteome</keyword>
<gene>
    <name evidence="2" type="ORF">SAMN02745781_00260</name>
</gene>
<reference evidence="3" key="1">
    <citation type="submission" date="2016-11" db="EMBL/GenBank/DDBJ databases">
        <authorList>
            <person name="Varghese N."/>
            <person name="Submissions S."/>
        </authorList>
    </citation>
    <scope>NUCLEOTIDE SEQUENCE [LARGE SCALE GENOMIC DNA]</scope>
    <source>
        <strain evidence="3">DSM 21264</strain>
    </source>
</reference>
<evidence type="ECO:0000313" key="3">
    <source>
        <dbReference type="Proteomes" id="UP000184159"/>
    </source>
</evidence>
<keyword evidence="1" id="KW-0472">Membrane</keyword>
<sequence>MNIRLQNSYYYMLFLFDFFIIFMKISVLMRIVFECVFLIHI</sequence>
<keyword evidence="1" id="KW-1133">Transmembrane helix</keyword>
<evidence type="ECO:0000256" key="1">
    <source>
        <dbReference type="SAM" id="Phobius"/>
    </source>
</evidence>
<keyword evidence="1" id="KW-0812">Transmembrane</keyword>
<evidence type="ECO:0000313" key="2">
    <source>
        <dbReference type="EMBL" id="SHE40893.1"/>
    </source>
</evidence>
<dbReference type="Proteomes" id="UP000184159">
    <property type="component" value="Unassembled WGS sequence"/>
</dbReference>
<proteinExistence type="predicted"/>
<dbReference type="AlphaFoldDB" id="A0A1M4T8R3"/>
<dbReference type="EMBL" id="FQUH01000001">
    <property type="protein sequence ID" value="SHE40893.1"/>
    <property type="molecule type" value="Genomic_DNA"/>
</dbReference>
<protein>
    <submittedName>
        <fullName evidence="2">Uncharacterized protein</fullName>
    </submittedName>
</protein>
<accession>A0A1M4T8R3</accession>
<organism evidence="2 3">
    <name type="scientific">Vibrio gazogenes DSM 21264 = NBRC 103151</name>
    <dbReference type="NCBI Taxonomy" id="1123492"/>
    <lineage>
        <taxon>Bacteria</taxon>
        <taxon>Pseudomonadati</taxon>
        <taxon>Pseudomonadota</taxon>
        <taxon>Gammaproteobacteria</taxon>
        <taxon>Vibrionales</taxon>
        <taxon>Vibrionaceae</taxon>
        <taxon>Vibrio</taxon>
    </lineage>
</organism>
<feature type="transmembrane region" description="Helical" evidence="1">
    <location>
        <begin position="12"/>
        <end position="39"/>
    </location>
</feature>
<name>A0A1M4T8R3_VIBGA</name>